<dbReference type="GeneID" id="27902906"/>
<evidence type="ECO:0000313" key="1">
    <source>
        <dbReference type="EMBL" id="EMF11972.1"/>
    </source>
</evidence>
<name>N1QFI1_SPHMS</name>
<organism evidence="1 2">
    <name type="scientific">Sphaerulina musiva (strain SO2202)</name>
    <name type="common">Poplar stem canker fungus</name>
    <name type="synonym">Septoria musiva</name>
    <dbReference type="NCBI Taxonomy" id="692275"/>
    <lineage>
        <taxon>Eukaryota</taxon>
        <taxon>Fungi</taxon>
        <taxon>Dikarya</taxon>
        <taxon>Ascomycota</taxon>
        <taxon>Pezizomycotina</taxon>
        <taxon>Dothideomycetes</taxon>
        <taxon>Dothideomycetidae</taxon>
        <taxon>Mycosphaerellales</taxon>
        <taxon>Mycosphaerellaceae</taxon>
        <taxon>Sphaerulina</taxon>
    </lineage>
</organism>
<proteinExistence type="predicted"/>
<dbReference type="EMBL" id="KB456265">
    <property type="protein sequence ID" value="EMF11972.1"/>
    <property type="molecule type" value="Genomic_DNA"/>
</dbReference>
<sequence length="53" mass="6054">MNHILPPRTSYIFSKRPGYMWIIGTIELGLTDSRIDEAELTHTYTPSSNSENV</sequence>
<dbReference type="HOGENOM" id="CLU_3070185_0_0_1"/>
<gene>
    <name evidence="1" type="ORF">SEPMUDRAFT_149789</name>
</gene>
<dbReference type="RefSeq" id="XP_016760093.1">
    <property type="nucleotide sequence ID" value="XM_016905769.1"/>
</dbReference>
<keyword evidence="2" id="KW-1185">Reference proteome</keyword>
<dbReference type="Proteomes" id="UP000016931">
    <property type="component" value="Unassembled WGS sequence"/>
</dbReference>
<reference evidence="1 2" key="1">
    <citation type="journal article" date="2012" name="PLoS Pathog.">
        <title>Diverse lifestyles and strategies of plant pathogenesis encoded in the genomes of eighteen Dothideomycetes fungi.</title>
        <authorList>
            <person name="Ohm R.A."/>
            <person name="Feau N."/>
            <person name="Henrissat B."/>
            <person name="Schoch C.L."/>
            <person name="Horwitz B.A."/>
            <person name="Barry K.W."/>
            <person name="Condon B.J."/>
            <person name="Copeland A.C."/>
            <person name="Dhillon B."/>
            <person name="Glaser F."/>
            <person name="Hesse C.N."/>
            <person name="Kosti I."/>
            <person name="LaButti K."/>
            <person name="Lindquist E.A."/>
            <person name="Lucas S."/>
            <person name="Salamov A.A."/>
            <person name="Bradshaw R.E."/>
            <person name="Ciuffetti L."/>
            <person name="Hamelin R.C."/>
            <person name="Kema G.H.J."/>
            <person name="Lawrence C."/>
            <person name="Scott J.A."/>
            <person name="Spatafora J.W."/>
            <person name="Turgeon B.G."/>
            <person name="de Wit P.J.G.M."/>
            <person name="Zhong S."/>
            <person name="Goodwin S.B."/>
            <person name="Grigoriev I.V."/>
        </authorList>
    </citation>
    <scope>NUCLEOTIDE SEQUENCE [LARGE SCALE GENOMIC DNA]</scope>
    <source>
        <strain evidence="1 2">SO2202</strain>
    </source>
</reference>
<protein>
    <submittedName>
        <fullName evidence="1">Uncharacterized protein</fullName>
    </submittedName>
</protein>
<evidence type="ECO:0000313" key="2">
    <source>
        <dbReference type="Proteomes" id="UP000016931"/>
    </source>
</evidence>
<accession>N1QFI1</accession>
<dbReference type="AlphaFoldDB" id="N1QFI1"/>